<dbReference type="Proteomes" id="UP000295727">
    <property type="component" value="Chromosome 1"/>
</dbReference>
<dbReference type="OrthoDB" id="8531995at2"/>
<dbReference type="RefSeq" id="WP_134748338.1">
    <property type="nucleotide sequence ID" value="NZ_CP038148.1"/>
</dbReference>
<sequence>MNARAQVSTERTVADSFVFASANDAHARWLAHTLGPVGKVETVALDPAFVAQQISQNMPSLLLVDFSGSGHAQGGARRGGHAQGNAASAVAAAAHAAFPGLQIIAVGTLAEPESAISALRAGVRDFVDAGGDSEDALRIVRQVLDNRMEPVSRHGRLTVLLGARPGMGVTTLAAGLGVLLARKGAAFNRHAALLDLGLPAGDGALLLNAGNGFSFVDAVRNLRRFDQTFVHTALASHESGLALTTLPADLGALREISYQSAVALLTRLRAFFDQQVVDLGGFSNAEFVFEVAHAADQAWLVCDQSVASIVAASRQLEMLRDGGIDDTSLRLVINQYDAGIDLSAAQIAERLGLALAGVLPARRVALCQAANRGQLLVQTAPRDPYVRALDALAAQLDGMRTPVPKKFDALRRPLRGLFQHSSKRS</sequence>
<dbReference type="GO" id="GO:0005524">
    <property type="term" value="F:ATP binding"/>
    <property type="evidence" value="ECO:0007669"/>
    <property type="project" value="TreeGrafter"/>
</dbReference>
<keyword evidence="2" id="KW-1185">Reference proteome</keyword>
<dbReference type="InterPro" id="IPR027417">
    <property type="entry name" value="P-loop_NTPase"/>
</dbReference>
<gene>
    <name evidence="1" type="ORF">E1956_09340</name>
</gene>
<dbReference type="AlphaFoldDB" id="A0A4P7CNK4"/>
<dbReference type="PANTHER" id="PTHR43384">
    <property type="entry name" value="SEPTUM SITE-DETERMINING PROTEIN MIND HOMOLOG, CHLOROPLASTIC-RELATED"/>
    <property type="match status" value="1"/>
</dbReference>
<name>A0A4P7CNK4_9BURK</name>
<dbReference type="GO" id="GO:0005829">
    <property type="term" value="C:cytosol"/>
    <property type="evidence" value="ECO:0007669"/>
    <property type="project" value="TreeGrafter"/>
</dbReference>
<dbReference type="SUPFAM" id="SSF52540">
    <property type="entry name" value="P-loop containing nucleoside triphosphate hydrolases"/>
    <property type="match status" value="1"/>
</dbReference>
<dbReference type="KEGG" id="ppai:E1956_09340"/>
<dbReference type="EMBL" id="CP038148">
    <property type="protein sequence ID" value="QBQ97360.1"/>
    <property type="molecule type" value="Genomic_DNA"/>
</dbReference>
<proteinExistence type="predicted"/>
<dbReference type="PANTHER" id="PTHR43384:SF13">
    <property type="entry name" value="SLR0110 PROTEIN"/>
    <property type="match status" value="1"/>
</dbReference>
<dbReference type="GO" id="GO:0009898">
    <property type="term" value="C:cytoplasmic side of plasma membrane"/>
    <property type="evidence" value="ECO:0007669"/>
    <property type="project" value="TreeGrafter"/>
</dbReference>
<accession>A0A4P7CNK4</accession>
<dbReference type="GO" id="GO:0016887">
    <property type="term" value="F:ATP hydrolysis activity"/>
    <property type="evidence" value="ECO:0007669"/>
    <property type="project" value="TreeGrafter"/>
</dbReference>
<evidence type="ECO:0000313" key="1">
    <source>
        <dbReference type="EMBL" id="QBQ97360.1"/>
    </source>
</evidence>
<protein>
    <submittedName>
        <fullName evidence="1">Fimbrial protein</fullName>
    </submittedName>
</protein>
<dbReference type="InterPro" id="IPR050625">
    <property type="entry name" value="ParA/MinD_ATPase"/>
</dbReference>
<organism evidence="1 2">
    <name type="scientific">Paraburkholderia pallida</name>
    <dbReference type="NCBI Taxonomy" id="2547399"/>
    <lineage>
        <taxon>Bacteria</taxon>
        <taxon>Pseudomonadati</taxon>
        <taxon>Pseudomonadota</taxon>
        <taxon>Betaproteobacteria</taxon>
        <taxon>Burkholderiales</taxon>
        <taxon>Burkholderiaceae</taxon>
        <taxon>Paraburkholderia</taxon>
    </lineage>
</organism>
<evidence type="ECO:0000313" key="2">
    <source>
        <dbReference type="Proteomes" id="UP000295727"/>
    </source>
</evidence>
<dbReference type="GO" id="GO:0051782">
    <property type="term" value="P:negative regulation of cell division"/>
    <property type="evidence" value="ECO:0007669"/>
    <property type="project" value="TreeGrafter"/>
</dbReference>
<dbReference type="Gene3D" id="3.40.50.2300">
    <property type="match status" value="1"/>
</dbReference>
<dbReference type="Gene3D" id="3.40.50.300">
    <property type="entry name" value="P-loop containing nucleotide triphosphate hydrolases"/>
    <property type="match status" value="1"/>
</dbReference>
<reference evidence="1 2" key="1">
    <citation type="submission" date="2019-03" db="EMBL/GenBank/DDBJ databases">
        <title>Paraburkholderia sp. 7MH5, isolated from subtropical forest soil.</title>
        <authorList>
            <person name="Gao Z.-H."/>
            <person name="Qiu L.-H."/>
        </authorList>
    </citation>
    <scope>NUCLEOTIDE SEQUENCE [LARGE SCALE GENOMIC DNA]</scope>
    <source>
        <strain evidence="1 2">7MH5</strain>
    </source>
</reference>